<dbReference type="InterPro" id="IPR009688">
    <property type="entry name" value="FAM210A/B-like_dom"/>
</dbReference>
<sequence>MLGTIFRGVPITRPSLTTPACAFWEAVWTRQATRGGAVTTPYLALSRGYSVSRPVTRLLNNRGAFRTSYRNPISFRTGQRSFFSSAPRNASQGQSGQEPLSLSGRLRRMSKEYGWTALGVYLALSVLDFPFCYLLVKVVGTDKIGAMEHWVVSHTQALIPEAVQNKWRESRAAFKKAEMERLGSDMISEHIEMASWGVEKADERNRAEASLGTQLALAYAIHKSLIFIRVPLTAAILPKVVRVLRSWGWQIGKRRP</sequence>
<keyword evidence="4" id="KW-1185">Reference proteome</keyword>
<keyword evidence="1" id="KW-0812">Transmembrane</keyword>
<dbReference type="PANTHER" id="PTHR21377:SF0">
    <property type="entry name" value="PROTEIN FAM210B, MITOCHONDRIAL"/>
    <property type="match status" value="1"/>
</dbReference>
<reference evidence="3 4" key="1">
    <citation type="journal article" date="2018" name="Mol. Ecol.">
        <title>The obligate alkalophilic soda-lake fungus Sodiomyces alkalinus has shifted to a protein diet.</title>
        <authorList>
            <person name="Grum-Grzhimaylo A.A."/>
            <person name="Falkoski D.L."/>
            <person name="van den Heuvel J."/>
            <person name="Valero-Jimenez C.A."/>
            <person name="Min B."/>
            <person name="Choi I.G."/>
            <person name="Lipzen A."/>
            <person name="Daum C.G."/>
            <person name="Aanen D.K."/>
            <person name="Tsang A."/>
            <person name="Henrissat B."/>
            <person name="Bilanenko E.N."/>
            <person name="de Vries R.P."/>
            <person name="van Kan J.A.L."/>
            <person name="Grigoriev I.V."/>
            <person name="Debets A.J.M."/>
        </authorList>
    </citation>
    <scope>NUCLEOTIDE SEQUENCE [LARGE SCALE GENOMIC DNA]</scope>
    <source>
        <strain evidence="3 4">F11</strain>
    </source>
</reference>
<evidence type="ECO:0000313" key="4">
    <source>
        <dbReference type="Proteomes" id="UP000272025"/>
    </source>
</evidence>
<evidence type="ECO:0000313" key="3">
    <source>
        <dbReference type="EMBL" id="ROT34466.1"/>
    </source>
</evidence>
<dbReference type="Pfam" id="PF06916">
    <property type="entry name" value="FAM210A-B_dom"/>
    <property type="match status" value="1"/>
</dbReference>
<dbReference type="PANTHER" id="PTHR21377">
    <property type="entry name" value="PROTEIN FAM210B, MITOCHONDRIAL"/>
    <property type="match status" value="1"/>
</dbReference>
<keyword evidence="1" id="KW-1133">Transmembrane helix</keyword>
<dbReference type="Proteomes" id="UP000272025">
    <property type="component" value="Unassembled WGS sequence"/>
</dbReference>
<dbReference type="InterPro" id="IPR045866">
    <property type="entry name" value="FAM210A/B-like"/>
</dbReference>
<dbReference type="RefSeq" id="XP_028462272.1">
    <property type="nucleotide sequence ID" value="XM_028606692.1"/>
</dbReference>
<evidence type="ECO:0000259" key="2">
    <source>
        <dbReference type="Pfam" id="PF06916"/>
    </source>
</evidence>
<dbReference type="EMBL" id="ML119071">
    <property type="protein sequence ID" value="ROT34466.1"/>
    <property type="molecule type" value="Genomic_DNA"/>
</dbReference>
<organism evidence="3 4">
    <name type="scientific">Sodiomyces alkalinus (strain CBS 110278 / VKM F-3762 / F11)</name>
    <name type="common">Alkaliphilic filamentous fungus</name>
    <dbReference type="NCBI Taxonomy" id="1314773"/>
    <lineage>
        <taxon>Eukaryota</taxon>
        <taxon>Fungi</taxon>
        <taxon>Dikarya</taxon>
        <taxon>Ascomycota</taxon>
        <taxon>Pezizomycotina</taxon>
        <taxon>Sordariomycetes</taxon>
        <taxon>Hypocreomycetidae</taxon>
        <taxon>Glomerellales</taxon>
        <taxon>Plectosphaerellaceae</taxon>
        <taxon>Sodiomyces</taxon>
    </lineage>
</organism>
<keyword evidence="1" id="KW-0472">Membrane</keyword>
<feature type="transmembrane region" description="Helical" evidence="1">
    <location>
        <begin position="113"/>
        <end position="136"/>
    </location>
</feature>
<dbReference type="OrthoDB" id="426386at2759"/>
<gene>
    <name evidence="3" type="ORF">SODALDRAFT_129769</name>
</gene>
<name>A0A3N2PJH9_SODAK</name>
<accession>A0A3N2PJH9</accession>
<feature type="domain" description="DUF1279" evidence="2">
    <location>
        <begin position="105"/>
        <end position="238"/>
    </location>
</feature>
<dbReference type="STRING" id="1314773.A0A3N2PJH9"/>
<dbReference type="GO" id="GO:0005739">
    <property type="term" value="C:mitochondrion"/>
    <property type="evidence" value="ECO:0007669"/>
    <property type="project" value="TreeGrafter"/>
</dbReference>
<dbReference type="GeneID" id="39575170"/>
<proteinExistence type="predicted"/>
<evidence type="ECO:0000256" key="1">
    <source>
        <dbReference type="SAM" id="Phobius"/>
    </source>
</evidence>
<dbReference type="AlphaFoldDB" id="A0A3N2PJH9"/>
<protein>
    <recommendedName>
        <fullName evidence="2">DUF1279 domain-containing protein</fullName>
    </recommendedName>
</protein>